<protein>
    <submittedName>
        <fullName evidence="1">Uncharacterized protein</fullName>
    </submittedName>
</protein>
<evidence type="ECO:0000313" key="1">
    <source>
        <dbReference type="EMBL" id="QHS77703.1"/>
    </source>
</evidence>
<accession>A0A6C0AE23</accession>
<name>A0A6C0AE23_9ZZZZ</name>
<reference evidence="1" key="1">
    <citation type="journal article" date="2020" name="Nature">
        <title>Giant virus diversity and host interactions through global metagenomics.</title>
        <authorList>
            <person name="Schulz F."/>
            <person name="Roux S."/>
            <person name="Paez-Espino D."/>
            <person name="Jungbluth S."/>
            <person name="Walsh D.A."/>
            <person name="Denef V.J."/>
            <person name="McMahon K.D."/>
            <person name="Konstantinidis K.T."/>
            <person name="Eloe-Fadrosh E.A."/>
            <person name="Kyrpides N.C."/>
            <person name="Woyke T."/>
        </authorList>
    </citation>
    <scope>NUCLEOTIDE SEQUENCE</scope>
    <source>
        <strain evidence="1">GVMAG-S-1021933-23</strain>
    </source>
</reference>
<proteinExistence type="predicted"/>
<organism evidence="1">
    <name type="scientific">viral metagenome</name>
    <dbReference type="NCBI Taxonomy" id="1070528"/>
    <lineage>
        <taxon>unclassified sequences</taxon>
        <taxon>metagenomes</taxon>
        <taxon>organismal metagenomes</taxon>
    </lineage>
</organism>
<dbReference type="AlphaFoldDB" id="A0A6C0AE23"/>
<dbReference type="EMBL" id="MN740593">
    <property type="protein sequence ID" value="QHS77703.1"/>
    <property type="molecule type" value="Genomic_DNA"/>
</dbReference>
<sequence length="44" mass="5027">MSTTISEIIGFYCSKDVLDEMEKEDHKLSGYELLVNIQDSDESI</sequence>